<dbReference type="GO" id="GO:0000978">
    <property type="term" value="F:RNA polymerase II cis-regulatory region sequence-specific DNA binding"/>
    <property type="evidence" value="ECO:0007669"/>
    <property type="project" value="TreeGrafter"/>
</dbReference>
<evidence type="ECO:0000256" key="10">
    <source>
        <dbReference type="PROSITE-ProRule" id="PRU01263"/>
    </source>
</evidence>
<protein>
    <submittedName>
        <fullName evidence="14">Uncharacterized protein</fullName>
    </submittedName>
</protein>
<dbReference type="SMART" id="SM00355">
    <property type="entry name" value="ZnF_C2H2"/>
    <property type="match status" value="4"/>
</dbReference>
<feature type="compositionally biased region" description="Polar residues" evidence="11">
    <location>
        <begin position="149"/>
        <end position="174"/>
    </location>
</feature>
<dbReference type="InterPro" id="IPR013087">
    <property type="entry name" value="Znf_C2H2_type"/>
</dbReference>
<evidence type="ECO:0000256" key="9">
    <source>
        <dbReference type="PROSITE-ProRule" id="PRU00042"/>
    </source>
</evidence>
<evidence type="ECO:0000259" key="13">
    <source>
        <dbReference type="PROSITE" id="PS51915"/>
    </source>
</evidence>
<feature type="compositionally biased region" description="Basic residues" evidence="11">
    <location>
        <begin position="204"/>
        <end position="214"/>
    </location>
</feature>
<keyword evidence="1 10" id="KW-0479">Metal-binding</keyword>
<feature type="region of interest" description="Disordered" evidence="11">
    <location>
        <begin position="686"/>
        <end position="751"/>
    </location>
</feature>
<evidence type="ECO:0000256" key="8">
    <source>
        <dbReference type="ARBA" id="ARBA00023242"/>
    </source>
</evidence>
<feature type="compositionally biased region" description="Acidic residues" evidence="11">
    <location>
        <begin position="705"/>
        <end position="731"/>
    </location>
</feature>
<dbReference type="PROSITE" id="PS00028">
    <property type="entry name" value="ZINC_FINGER_C2H2_1"/>
    <property type="match status" value="3"/>
</dbReference>
<feature type="domain" description="ZAD" evidence="13">
    <location>
        <begin position="9"/>
        <end position="101"/>
    </location>
</feature>
<feature type="compositionally biased region" description="Acidic residues" evidence="11">
    <location>
        <begin position="178"/>
        <end position="190"/>
    </location>
</feature>
<feature type="region of interest" description="Disordered" evidence="11">
    <location>
        <begin position="616"/>
        <end position="644"/>
    </location>
</feature>
<evidence type="ECO:0000256" key="11">
    <source>
        <dbReference type="SAM" id="MobiDB-lite"/>
    </source>
</evidence>
<dbReference type="PANTHER" id="PTHR19818:SF139">
    <property type="entry name" value="PAIR-RULE PROTEIN ODD-PAIRED"/>
    <property type="match status" value="1"/>
</dbReference>
<dbReference type="SUPFAM" id="SSF57667">
    <property type="entry name" value="beta-beta-alpha zinc fingers"/>
    <property type="match status" value="2"/>
</dbReference>
<dbReference type="Gene3D" id="3.30.160.60">
    <property type="entry name" value="Classic Zinc Finger"/>
    <property type="match status" value="2"/>
</dbReference>
<keyword evidence="3 9" id="KW-0863">Zinc-finger</keyword>
<keyword evidence="5" id="KW-0805">Transcription regulation</keyword>
<reference evidence="14" key="1">
    <citation type="submission" date="2021-02" db="EMBL/GenBank/DDBJ databases">
        <authorList>
            <person name="Nowell W R."/>
        </authorList>
    </citation>
    <scope>NUCLEOTIDE SEQUENCE</scope>
</reference>
<feature type="domain" description="C2H2-type" evidence="12">
    <location>
        <begin position="535"/>
        <end position="562"/>
    </location>
</feature>
<feature type="binding site" evidence="10">
    <location>
        <position position="11"/>
    </location>
    <ligand>
        <name>Zn(2+)</name>
        <dbReference type="ChEBI" id="CHEBI:29105"/>
    </ligand>
</feature>
<keyword evidence="2" id="KW-0677">Repeat</keyword>
<feature type="binding site" evidence="10">
    <location>
        <position position="14"/>
    </location>
    <ligand>
        <name>Zn(2+)</name>
        <dbReference type="ChEBI" id="CHEBI:29105"/>
    </ligand>
</feature>
<name>A0A814RL07_9BILA</name>
<feature type="domain" description="C2H2-type" evidence="12">
    <location>
        <begin position="563"/>
        <end position="591"/>
    </location>
</feature>
<dbReference type="GO" id="GO:0005634">
    <property type="term" value="C:nucleus"/>
    <property type="evidence" value="ECO:0007669"/>
    <property type="project" value="InterPro"/>
</dbReference>
<keyword evidence="8" id="KW-0539">Nucleus</keyword>
<evidence type="ECO:0000313" key="15">
    <source>
        <dbReference type="Proteomes" id="UP000663845"/>
    </source>
</evidence>
<proteinExistence type="predicted"/>
<dbReference type="GO" id="GO:0045944">
    <property type="term" value="P:positive regulation of transcription by RNA polymerase II"/>
    <property type="evidence" value="ECO:0007669"/>
    <property type="project" value="UniProtKB-ARBA"/>
</dbReference>
<dbReference type="GO" id="GO:0000981">
    <property type="term" value="F:DNA-binding transcription factor activity, RNA polymerase II-specific"/>
    <property type="evidence" value="ECO:0007669"/>
    <property type="project" value="TreeGrafter"/>
</dbReference>
<feature type="domain" description="C2H2-type" evidence="12">
    <location>
        <begin position="592"/>
        <end position="620"/>
    </location>
</feature>
<feature type="binding site" evidence="10">
    <location>
        <position position="74"/>
    </location>
    <ligand>
        <name>Zn(2+)</name>
        <dbReference type="ChEBI" id="CHEBI:29105"/>
    </ligand>
</feature>
<evidence type="ECO:0000259" key="12">
    <source>
        <dbReference type="PROSITE" id="PS50157"/>
    </source>
</evidence>
<feature type="binding site" evidence="10">
    <location>
        <position position="77"/>
    </location>
    <ligand>
        <name>Zn(2+)</name>
        <dbReference type="ChEBI" id="CHEBI:29105"/>
    </ligand>
</feature>
<dbReference type="PROSITE" id="PS51915">
    <property type="entry name" value="ZAD"/>
    <property type="match status" value="1"/>
</dbReference>
<organism evidence="14 15">
    <name type="scientific">Adineta steineri</name>
    <dbReference type="NCBI Taxonomy" id="433720"/>
    <lineage>
        <taxon>Eukaryota</taxon>
        <taxon>Metazoa</taxon>
        <taxon>Spiralia</taxon>
        <taxon>Gnathifera</taxon>
        <taxon>Rotifera</taxon>
        <taxon>Eurotatoria</taxon>
        <taxon>Bdelloidea</taxon>
        <taxon>Adinetida</taxon>
        <taxon>Adinetidae</taxon>
        <taxon>Adineta</taxon>
    </lineage>
</organism>
<keyword evidence="7" id="KW-0804">Transcription</keyword>
<dbReference type="EMBL" id="CAJNOG010000271">
    <property type="protein sequence ID" value="CAF1133949.1"/>
    <property type="molecule type" value="Genomic_DNA"/>
</dbReference>
<dbReference type="PROSITE" id="PS50157">
    <property type="entry name" value="ZINC_FINGER_C2H2_2"/>
    <property type="match status" value="3"/>
</dbReference>
<dbReference type="InterPro" id="IPR012934">
    <property type="entry name" value="Znf_AD"/>
</dbReference>
<dbReference type="InterPro" id="IPR036236">
    <property type="entry name" value="Znf_C2H2_sf"/>
</dbReference>
<dbReference type="InterPro" id="IPR050329">
    <property type="entry name" value="GLI_C2H2-zinc-finger"/>
</dbReference>
<evidence type="ECO:0000256" key="1">
    <source>
        <dbReference type="ARBA" id="ARBA00022723"/>
    </source>
</evidence>
<dbReference type="GO" id="GO:0008270">
    <property type="term" value="F:zinc ion binding"/>
    <property type="evidence" value="ECO:0007669"/>
    <property type="project" value="UniProtKB-UniRule"/>
</dbReference>
<evidence type="ECO:0000256" key="3">
    <source>
        <dbReference type="ARBA" id="ARBA00022771"/>
    </source>
</evidence>
<evidence type="ECO:0000256" key="7">
    <source>
        <dbReference type="ARBA" id="ARBA00023163"/>
    </source>
</evidence>
<gene>
    <name evidence="14" type="ORF">JYZ213_LOCUS23176</name>
</gene>
<sequence>MTTGTNIKDRCRLCYTRIKDTSSLHHKIWCSQHNNRIYNIYKRRPFRYRDLIVRYLCINLPETNLNDHYSNVICGTCATSLTKLETAYRTFDQTQKTLQSKFRKTSQIIQYQLDKKIKISSQPKLSIEQKTIEPKRLSKRKGAPKHIDQTLNNNNNKKPISSVQLIVKIQSPNHDNNNDDDDDEREDESVETTQNLFSSSSSLPRKRTSPRRKHDILTETTNQKKKFKRSTKDSELTSITSDTLNYESYNCINLLKPSTSTDTSIHTLPSLNLTTPGSSSSSSSIINSRPFNSVKGNHIERIAVSLLSGTETLSDNGINNLNVSNGINDHLSDHNSSKTRTRRKPTSSLTTPLEVTTTNNILSTTYTNVATILSPSLEDADDDGLSTGDINSSKTRTRRKPTSSLTTPLEVTTTNNILSTTYTNVATILSPSLEDADDDGLSTGDISNDDSNLSTNGIQQNGANIPNVNKHLSSTISTTPTAEGLTITAINTTGQKQVFMAKQLGNLKKYQCGLCEKIVTNIQIHVRRHTNDKPYPCTYCEKRFTNSGDLQIHVRIHTGEKPYACPLCLKSYRTIGNFNSHVKTHDSGVRPHRCELCDQIFPIPKDWYSHLRSSHRSRIPNNSLSTTSTTTTTTNSSSSLNSTNATTTVTQPLFSNALSSQQQHNEIFVPNKVKLEPINRSQLIIKSSNVDDQEPVNMSKKENSNDIDENEENNDEDNAVVDDDEEEDDDEENHHQSTHNLLTNVSSPVHA</sequence>
<feature type="compositionally biased region" description="Low complexity" evidence="11">
    <location>
        <begin position="621"/>
        <end position="644"/>
    </location>
</feature>
<dbReference type="Proteomes" id="UP000663845">
    <property type="component" value="Unassembled WGS sequence"/>
</dbReference>
<keyword evidence="4 10" id="KW-0862">Zinc</keyword>
<accession>A0A814RL07</accession>
<feature type="region of interest" description="Disordered" evidence="11">
    <location>
        <begin position="128"/>
        <end position="236"/>
    </location>
</feature>
<evidence type="ECO:0000256" key="4">
    <source>
        <dbReference type="ARBA" id="ARBA00022833"/>
    </source>
</evidence>
<evidence type="ECO:0000256" key="6">
    <source>
        <dbReference type="ARBA" id="ARBA00023125"/>
    </source>
</evidence>
<dbReference type="PANTHER" id="PTHR19818">
    <property type="entry name" value="ZINC FINGER PROTEIN ZIC AND GLI"/>
    <property type="match status" value="1"/>
</dbReference>
<feature type="region of interest" description="Disordered" evidence="11">
    <location>
        <begin position="377"/>
        <end position="406"/>
    </location>
</feature>
<dbReference type="Pfam" id="PF00096">
    <property type="entry name" value="zf-C2H2"/>
    <property type="match status" value="2"/>
</dbReference>
<evidence type="ECO:0000256" key="2">
    <source>
        <dbReference type="ARBA" id="ARBA00022737"/>
    </source>
</evidence>
<evidence type="ECO:0000313" key="14">
    <source>
        <dbReference type="EMBL" id="CAF1133949.1"/>
    </source>
</evidence>
<dbReference type="AlphaFoldDB" id="A0A814RL07"/>
<dbReference type="FunFam" id="3.30.160.60:FF:001485">
    <property type="entry name" value="Krueppel-related zinc finger protein"/>
    <property type="match status" value="1"/>
</dbReference>
<comment type="caution">
    <text evidence="14">The sequence shown here is derived from an EMBL/GenBank/DDBJ whole genome shotgun (WGS) entry which is preliminary data.</text>
</comment>
<feature type="region of interest" description="Disordered" evidence="11">
    <location>
        <begin position="326"/>
        <end position="350"/>
    </location>
</feature>
<keyword evidence="6" id="KW-0238">DNA-binding</keyword>
<dbReference type="FunFam" id="3.30.160.60:FF:000100">
    <property type="entry name" value="Zinc finger 45-like"/>
    <property type="match status" value="1"/>
</dbReference>
<evidence type="ECO:0000256" key="5">
    <source>
        <dbReference type="ARBA" id="ARBA00023015"/>
    </source>
</evidence>
<feature type="compositionally biased region" description="Polar residues" evidence="11">
    <location>
        <begin position="738"/>
        <end position="751"/>
    </location>
</feature>